<comment type="caution">
    <text evidence="1">The sequence shown here is derived from an EMBL/GenBank/DDBJ whole genome shotgun (WGS) entry which is preliminary data.</text>
</comment>
<dbReference type="Proteomes" id="UP000008372">
    <property type="component" value="Unassembled WGS sequence"/>
</dbReference>
<gene>
    <name evidence="1" type="ORF">GAGA_2194</name>
</gene>
<sequence length="42" mass="5133">MQQDFGLLFAALKWCFWRVSLVFKWDYGEFGLFCYFVPWLCA</sequence>
<dbReference type="EMBL" id="BAEK01000035">
    <property type="protein sequence ID" value="GAC05047.1"/>
    <property type="molecule type" value="Genomic_DNA"/>
</dbReference>
<name>A0ABQ0I6S5_9ALTE</name>
<keyword evidence="2" id="KW-1185">Reference proteome</keyword>
<reference evidence="1 2" key="1">
    <citation type="journal article" date="2014" name="Environ. Microbiol.">
        <title>Comparative genomics of the marine bacterial genus Glaciecola reveals the high degree of genomic diversity and genomic characteristic for cold adaptation.</title>
        <authorList>
            <person name="Qin Q.L."/>
            <person name="Xie B.B."/>
            <person name="Yu Y."/>
            <person name="Shu Y.L."/>
            <person name="Rong J.C."/>
            <person name="Zhang Y.J."/>
            <person name="Zhao D.L."/>
            <person name="Chen X.L."/>
            <person name="Zhang X.Y."/>
            <person name="Chen B."/>
            <person name="Zhou B.C."/>
            <person name="Zhang Y.Z."/>
        </authorList>
    </citation>
    <scope>NUCLEOTIDE SEQUENCE [LARGE SCALE GENOMIC DNA]</scope>
    <source>
        <strain evidence="1 2">NO2</strain>
    </source>
</reference>
<protein>
    <submittedName>
        <fullName evidence="1">Uncharacterized protein</fullName>
    </submittedName>
</protein>
<accession>A0ABQ0I6S5</accession>
<evidence type="ECO:0000313" key="1">
    <source>
        <dbReference type="EMBL" id="GAC05047.1"/>
    </source>
</evidence>
<proteinExistence type="predicted"/>
<evidence type="ECO:0000313" key="2">
    <source>
        <dbReference type="Proteomes" id="UP000008372"/>
    </source>
</evidence>
<organism evidence="1 2">
    <name type="scientific">Paraglaciecola agarilytica NO2</name>
    <dbReference type="NCBI Taxonomy" id="1125747"/>
    <lineage>
        <taxon>Bacteria</taxon>
        <taxon>Pseudomonadati</taxon>
        <taxon>Pseudomonadota</taxon>
        <taxon>Gammaproteobacteria</taxon>
        <taxon>Alteromonadales</taxon>
        <taxon>Alteromonadaceae</taxon>
        <taxon>Paraglaciecola</taxon>
    </lineage>
</organism>